<dbReference type="Proteomes" id="UP000887580">
    <property type="component" value="Unplaced"/>
</dbReference>
<evidence type="ECO:0000313" key="1">
    <source>
        <dbReference type="Proteomes" id="UP000887580"/>
    </source>
</evidence>
<dbReference type="WBParaSite" id="PS1159_v2.g744.t1">
    <property type="protein sequence ID" value="PS1159_v2.g744.t1"/>
    <property type="gene ID" value="PS1159_v2.g744"/>
</dbReference>
<reference evidence="2" key="1">
    <citation type="submission" date="2022-11" db="UniProtKB">
        <authorList>
            <consortium name="WormBaseParasite"/>
        </authorList>
    </citation>
    <scope>IDENTIFICATION</scope>
</reference>
<accession>A0AC35GQN3</accession>
<sequence length="354" mass="40347">MFADFRWSIWRLMEDPSSSFASKIFSFVSIGFIFLSVIGLILGSMPEFQEDNSQADSYHLIYQRRPKSESTNSKFDNEGTNNNLTNFIYKPTDSPNKALIFLEYICITWFTFEYIARFIVSPRKYKFVMSPMNLIDFATIIPFYIELVLSEFGINAENLKNLTGEVNFARKTQSWIGAMLVIRVLRVLRMARVFKLARYSQGLQIFGNTLRASMTELSMLSMFLVTGTVFFSTIMYFLEKDEPNTDFYSIPAACWWCITTVTTVGYGDTFPITTAGKSVATAASICGIIILAFPISMIVEKFASAQQQALVEEQIKQTQMAAVANDYLLKRFPTRRKACKDPLVVMKNQEDEGV</sequence>
<protein>
    <submittedName>
        <fullName evidence="2">Ion transport domain-containing protein</fullName>
    </submittedName>
</protein>
<name>A0AC35GQN3_9BILA</name>
<proteinExistence type="predicted"/>
<evidence type="ECO:0000313" key="2">
    <source>
        <dbReference type="WBParaSite" id="PS1159_v2.g744.t1"/>
    </source>
</evidence>
<organism evidence="1 2">
    <name type="scientific">Panagrolaimus sp. PS1159</name>
    <dbReference type="NCBI Taxonomy" id="55785"/>
    <lineage>
        <taxon>Eukaryota</taxon>
        <taxon>Metazoa</taxon>
        <taxon>Ecdysozoa</taxon>
        <taxon>Nematoda</taxon>
        <taxon>Chromadorea</taxon>
        <taxon>Rhabditida</taxon>
        <taxon>Tylenchina</taxon>
        <taxon>Panagrolaimomorpha</taxon>
        <taxon>Panagrolaimoidea</taxon>
        <taxon>Panagrolaimidae</taxon>
        <taxon>Panagrolaimus</taxon>
    </lineage>
</organism>